<name>A0A9D4ZKL6_ADICA</name>
<evidence type="ECO:0000313" key="2">
    <source>
        <dbReference type="Proteomes" id="UP000886520"/>
    </source>
</evidence>
<protein>
    <submittedName>
        <fullName evidence="1">Uncharacterized protein</fullName>
    </submittedName>
</protein>
<proteinExistence type="predicted"/>
<keyword evidence="2" id="KW-1185">Reference proteome</keyword>
<gene>
    <name evidence="1" type="ORF">GOP47_0006640</name>
</gene>
<dbReference type="EMBL" id="JABFUD020000006">
    <property type="protein sequence ID" value="KAI5078969.1"/>
    <property type="molecule type" value="Genomic_DNA"/>
</dbReference>
<sequence>MSGMANPVLLGRCPAAQVFIGCPQGEGGTLADRASALRHQPRTTYFWTGRLAAAPSPLKENEVRQGNLRRCGWCLLDTVGGLSGSATERCTFNGRINDATRNTRSATPA</sequence>
<evidence type="ECO:0000313" key="1">
    <source>
        <dbReference type="EMBL" id="KAI5078969.1"/>
    </source>
</evidence>
<accession>A0A9D4ZKL6</accession>
<dbReference type="Proteomes" id="UP000886520">
    <property type="component" value="Chromosome 6"/>
</dbReference>
<dbReference type="AlphaFoldDB" id="A0A9D4ZKL6"/>
<reference evidence="1" key="1">
    <citation type="submission" date="2021-01" db="EMBL/GenBank/DDBJ databases">
        <title>Adiantum capillus-veneris genome.</title>
        <authorList>
            <person name="Fang Y."/>
            <person name="Liao Q."/>
        </authorList>
    </citation>
    <scope>NUCLEOTIDE SEQUENCE</scope>
    <source>
        <strain evidence="1">H3</strain>
        <tissue evidence="1">Leaf</tissue>
    </source>
</reference>
<comment type="caution">
    <text evidence="1">The sequence shown here is derived from an EMBL/GenBank/DDBJ whole genome shotgun (WGS) entry which is preliminary data.</text>
</comment>
<organism evidence="1 2">
    <name type="scientific">Adiantum capillus-veneris</name>
    <name type="common">Maidenhair fern</name>
    <dbReference type="NCBI Taxonomy" id="13818"/>
    <lineage>
        <taxon>Eukaryota</taxon>
        <taxon>Viridiplantae</taxon>
        <taxon>Streptophyta</taxon>
        <taxon>Embryophyta</taxon>
        <taxon>Tracheophyta</taxon>
        <taxon>Polypodiopsida</taxon>
        <taxon>Polypodiidae</taxon>
        <taxon>Polypodiales</taxon>
        <taxon>Pteridineae</taxon>
        <taxon>Pteridaceae</taxon>
        <taxon>Vittarioideae</taxon>
        <taxon>Adiantum</taxon>
    </lineage>
</organism>